<dbReference type="GO" id="GO:0016787">
    <property type="term" value="F:hydrolase activity"/>
    <property type="evidence" value="ECO:0007669"/>
    <property type="project" value="UniProtKB-KW"/>
</dbReference>
<proteinExistence type="predicted"/>
<evidence type="ECO:0000313" key="3">
    <source>
        <dbReference type="Proteomes" id="UP000320461"/>
    </source>
</evidence>
<comment type="caution">
    <text evidence="2">The sequence shown here is derived from an EMBL/GenBank/DDBJ whole genome shotgun (WGS) entry which is preliminary data.</text>
</comment>
<dbReference type="SMART" id="SM00849">
    <property type="entry name" value="Lactamase_B"/>
    <property type="match status" value="1"/>
</dbReference>
<evidence type="ECO:0000313" key="2">
    <source>
        <dbReference type="EMBL" id="GEA82826.1"/>
    </source>
</evidence>
<dbReference type="AlphaFoldDB" id="A0A4Y3KGN5"/>
<name>A0A4Y3KGN5_9CELL</name>
<dbReference type="RefSeq" id="WP_141368323.1">
    <property type="nucleotide sequence ID" value="NZ_BJLQ01000002.1"/>
</dbReference>
<dbReference type="OrthoDB" id="3190691at2"/>
<dbReference type="PANTHER" id="PTHR43546:SF3">
    <property type="entry name" value="UPF0173 METAL-DEPENDENT HYDROLASE MJ1163"/>
    <property type="match status" value="1"/>
</dbReference>
<reference evidence="2 3" key="1">
    <citation type="submission" date="2019-06" db="EMBL/GenBank/DDBJ databases">
        <title>Whole genome shotgun sequence of Cellulomonas gelida NBRC 3748.</title>
        <authorList>
            <person name="Hosoyama A."/>
            <person name="Uohara A."/>
            <person name="Ohji S."/>
            <person name="Ichikawa N."/>
        </authorList>
    </citation>
    <scope>NUCLEOTIDE SEQUENCE [LARGE SCALE GENOMIC DNA]</scope>
    <source>
        <strain evidence="2 3">NBRC 3748</strain>
    </source>
</reference>
<dbReference type="PANTHER" id="PTHR43546">
    <property type="entry name" value="UPF0173 METAL-DEPENDENT HYDROLASE MJ1163-RELATED"/>
    <property type="match status" value="1"/>
</dbReference>
<protein>
    <submittedName>
        <fullName evidence="2">MBL fold metallo-hydrolase</fullName>
    </submittedName>
</protein>
<dbReference type="SUPFAM" id="SSF56281">
    <property type="entry name" value="Metallo-hydrolase/oxidoreductase"/>
    <property type="match status" value="1"/>
</dbReference>
<dbReference type="Pfam" id="PF13483">
    <property type="entry name" value="Lactamase_B_3"/>
    <property type="match status" value="1"/>
</dbReference>
<evidence type="ECO:0000259" key="1">
    <source>
        <dbReference type="SMART" id="SM00849"/>
    </source>
</evidence>
<dbReference type="Gene3D" id="3.60.15.10">
    <property type="entry name" value="Ribonuclease Z/Hydroxyacylglutathione hydrolase-like"/>
    <property type="match status" value="1"/>
</dbReference>
<dbReference type="InterPro" id="IPR001279">
    <property type="entry name" value="Metallo-B-lactamas"/>
</dbReference>
<dbReference type="EMBL" id="BJLQ01000002">
    <property type="protein sequence ID" value="GEA82826.1"/>
    <property type="molecule type" value="Genomic_DNA"/>
</dbReference>
<dbReference type="Proteomes" id="UP000320461">
    <property type="component" value="Unassembled WGS sequence"/>
</dbReference>
<keyword evidence="3" id="KW-1185">Reference proteome</keyword>
<organism evidence="2 3">
    <name type="scientific">Cellulomonas gelida</name>
    <dbReference type="NCBI Taxonomy" id="1712"/>
    <lineage>
        <taxon>Bacteria</taxon>
        <taxon>Bacillati</taxon>
        <taxon>Actinomycetota</taxon>
        <taxon>Actinomycetes</taxon>
        <taxon>Micrococcales</taxon>
        <taxon>Cellulomonadaceae</taxon>
        <taxon>Cellulomonas</taxon>
    </lineage>
</organism>
<feature type="domain" description="Metallo-beta-lactamase" evidence="1">
    <location>
        <begin position="9"/>
        <end position="177"/>
    </location>
</feature>
<gene>
    <name evidence="2" type="ORF">CGE01nite_00770</name>
</gene>
<sequence>MTARLTRWGHSCVRIDEGDRHLVIDPGTLSDVESALDGAGAILVTHEHADHLAVERVAQVVAGGVPLWGPPAALALVRAAGAPESSLHAVAAGDHFHAAGFEVRALGEWHAIVHPDIPRIANVAYLVAGVLHPGDAHVQTSDEPDVLLLPVSGPWLLLSEAIDRARDVGARRIVPFHDGMLNENGLALVHGLVGRLVRGSELVVLAPGESIDLTYEEAS</sequence>
<dbReference type="InterPro" id="IPR036866">
    <property type="entry name" value="RibonucZ/Hydroxyglut_hydro"/>
</dbReference>
<accession>A0A4Y3KGN5</accession>
<dbReference type="InterPro" id="IPR050114">
    <property type="entry name" value="UPF0173_UPF0282_UlaG_hydrolase"/>
</dbReference>
<keyword evidence="2" id="KW-0378">Hydrolase</keyword>